<dbReference type="Pfam" id="PF04084">
    <property type="entry name" value="RecA-like_ORC2"/>
    <property type="match status" value="1"/>
</dbReference>
<feature type="compositionally biased region" description="Polar residues" evidence="6">
    <location>
        <begin position="16"/>
        <end position="31"/>
    </location>
</feature>
<feature type="domain" description="Origin recognition complex subunit 2 winged-helix" evidence="8">
    <location>
        <begin position="473"/>
        <end position="532"/>
    </location>
</feature>
<comment type="caution">
    <text evidence="9">The sequence shown here is derived from an EMBL/GenBank/DDBJ whole genome shotgun (WGS) entry which is preliminary data.</text>
</comment>
<dbReference type="InterPro" id="IPR056773">
    <property type="entry name" value="WHD_ORC2"/>
</dbReference>
<sequence>MKRKRSSSSANSSPSTAKLPSKPQTAPTETPSRPLPLPETPGRHRNHGVMDANGALGIGPPGPNGRLDSESVRSPSPRKRAPARTPLRRDAAHSVRFADDTHSPSSAVTNADHSARKKSARRIVTRVVTGGSSEDEDEEDELARRIFADSDSDEDGEDGLLPEENEASNKKGKPRGRKKKPKEPELPPETEGFESYFQQNRKARQITSNSTLSSLPSLDHGRYFQLIREHVPDHVEDRRYLEDLHKSSFAQWQFELSQGFNVLLYGYGSKRRLLMEFAKQVYTTPSSLVVINGYVPTLTAKDIFSTVAEALLGRGHTVRLGSNPSEMLDNVIALLDSEEITGLTLMIHNLDGESIRTERAQVLIARLCAHPKISLVATIDHLRAPLLWDAARASQFNFLWHDATTFAPYAVESSIDESLALIGGSGRAGGTKGVKFVLASLPMNAKSLFRVLISHQLEAMMDDPASGQGAGTNEEWGVEYKVLYQKAVEEFICSNDMAFRTLLKEFHDHQMVTSKKDSQGTEVLWAPFKKEELETILEDLVA</sequence>
<evidence type="ECO:0000256" key="1">
    <source>
        <dbReference type="ARBA" id="ARBA00004123"/>
    </source>
</evidence>
<name>A0ABR3GMX7_9PEZI</name>
<evidence type="ECO:0000256" key="4">
    <source>
        <dbReference type="ARBA" id="ARBA00023242"/>
    </source>
</evidence>
<evidence type="ECO:0000259" key="8">
    <source>
        <dbReference type="Pfam" id="PF24882"/>
    </source>
</evidence>
<reference evidence="9 10" key="1">
    <citation type="submission" date="2024-02" db="EMBL/GenBank/DDBJ databases">
        <title>Discinaceae phylogenomics.</title>
        <authorList>
            <person name="Dirks A.C."/>
            <person name="James T.Y."/>
        </authorList>
    </citation>
    <scope>NUCLEOTIDE SEQUENCE [LARGE SCALE GENOMIC DNA]</scope>
    <source>
        <strain evidence="9 10">ACD0624</strain>
    </source>
</reference>
<feature type="compositionally biased region" description="Basic residues" evidence="6">
    <location>
        <begin position="170"/>
        <end position="181"/>
    </location>
</feature>
<keyword evidence="10" id="KW-1185">Reference proteome</keyword>
<feature type="compositionally biased region" description="Basic and acidic residues" evidence="6">
    <location>
        <begin position="87"/>
        <end position="102"/>
    </location>
</feature>
<proteinExistence type="inferred from homology"/>
<feature type="domain" description="Origin recognition complex subunit 2 RecA-like" evidence="7">
    <location>
        <begin position="238"/>
        <end position="403"/>
    </location>
</feature>
<keyword evidence="3 5" id="KW-0235">DNA replication</keyword>
<evidence type="ECO:0000256" key="3">
    <source>
        <dbReference type="ARBA" id="ARBA00022705"/>
    </source>
</evidence>
<dbReference type="InterPro" id="IPR056772">
    <property type="entry name" value="RecA-like_ORC2"/>
</dbReference>
<dbReference type="PANTHER" id="PTHR14052">
    <property type="entry name" value="ORIGIN RECOGNITION COMPLEX SUBUNIT 2"/>
    <property type="match status" value="1"/>
</dbReference>
<dbReference type="InterPro" id="IPR007220">
    <property type="entry name" value="ORC2"/>
</dbReference>
<comment type="subcellular location">
    <subcellularLocation>
        <location evidence="1 5">Nucleus</location>
    </subcellularLocation>
</comment>
<evidence type="ECO:0000256" key="5">
    <source>
        <dbReference type="RuleBase" id="RU368084"/>
    </source>
</evidence>
<comment type="subunit">
    <text evidence="5">Component of the origin recognition complex (ORC).</text>
</comment>
<organism evidence="9 10">
    <name type="scientific">Discina gigas</name>
    <dbReference type="NCBI Taxonomy" id="1032678"/>
    <lineage>
        <taxon>Eukaryota</taxon>
        <taxon>Fungi</taxon>
        <taxon>Dikarya</taxon>
        <taxon>Ascomycota</taxon>
        <taxon>Pezizomycotina</taxon>
        <taxon>Pezizomycetes</taxon>
        <taxon>Pezizales</taxon>
        <taxon>Discinaceae</taxon>
        <taxon>Discina</taxon>
    </lineage>
</organism>
<evidence type="ECO:0000256" key="6">
    <source>
        <dbReference type="SAM" id="MobiDB-lite"/>
    </source>
</evidence>
<dbReference type="EMBL" id="JBBBZM010000038">
    <property type="protein sequence ID" value="KAL0637165.1"/>
    <property type="molecule type" value="Genomic_DNA"/>
</dbReference>
<dbReference type="PANTHER" id="PTHR14052:SF0">
    <property type="entry name" value="ORIGIN RECOGNITION COMPLEX SUBUNIT 2"/>
    <property type="match status" value="1"/>
</dbReference>
<keyword evidence="4 5" id="KW-0539">Nucleus</keyword>
<feature type="compositionally biased region" description="Basic residues" evidence="6">
    <location>
        <begin position="115"/>
        <end position="124"/>
    </location>
</feature>
<accession>A0ABR3GMX7</accession>
<comment type="similarity">
    <text evidence="2 5">Belongs to the ORC2 family.</text>
</comment>
<evidence type="ECO:0000313" key="9">
    <source>
        <dbReference type="EMBL" id="KAL0637165.1"/>
    </source>
</evidence>
<dbReference type="Proteomes" id="UP001447188">
    <property type="component" value="Unassembled WGS sequence"/>
</dbReference>
<feature type="compositionally biased region" description="Polar residues" evidence="6">
    <location>
        <begin position="103"/>
        <end position="112"/>
    </location>
</feature>
<evidence type="ECO:0000256" key="2">
    <source>
        <dbReference type="ARBA" id="ARBA00007421"/>
    </source>
</evidence>
<evidence type="ECO:0000259" key="7">
    <source>
        <dbReference type="Pfam" id="PF04084"/>
    </source>
</evidence>
<evidence type="ECO:0000313" key="10">
    <source>
        <dbReference type="Proteomes" id="UP001447188"/>
    </source>
</evidence>
<feature type="compositionally biased region" description="Acidic residues" evidence="6">
    <location>
        <begin position="150"/>
        <end position="166"/>
    </location>
</feature>
<gene>
    <name evidence="9" type="primary">ORC2</name>
    <name evidence="9" type="ORF">Q9L58_003814</name>
</gene>
<dbReference type="Pfam" id="PF24882">
    <property type="entry name" value="WHD_ORC2"/>
    <property type="match status" value="1"/>
</dbReference>
<comment type="function">
    <text evidence="5">Component of the origin recognition complex (ORC) that binds origins of replication. DNA-binding is ATP-dependent. ORC is required to assemble the pre-replication complex necessary to initiate DNA replication.</text>
</comment>
<feature type="region of interest" description="Disordered" evidence="6">
    <location>
        <begin position="1"/>
        <end position="192"/>
    </location>
</feature>
<protein>
    <recommendedName>
        <fullName evidence="5">Origin recognition complex subunit 2</fullName>
    </recommendedName>
</protein>